<dbReference type="EMBL" id="KP136319">
    <property type="protein sequence ID" value="AJF97364.1"/>
    <property type="molecule type" value="Genomic_DNA"/>
</dbReference>
<name>A0A0B5J1I5_9VIRU</name>
<sequence>MSHTAFQTDDIDPRLASFACCDTDEYDPTAISGDGCLISAAGLARAPRLRRQFVQTCVRYAIYSLIVTKPGTGVSNRGLDLVSFSFFARQRPPFPLLIHALTRGAYAPDHIGVSEYDDGHTKVHIDDRIVARVHGAKPVDLDDHTRSVINRALAAAAICALDSAQAPPHERAIVADSVDLFEAYPDMVGRLRSTRSGFSCQAGHTRYLTRHATLDISTIVYPKHWDAIRHRARYSPKPLTDFSFLSDE</sequence>
<accession>A0A0B5J1I5</accession>
<reference evidence="1 2" key="1">
    <citation type="journal article" date="2015" name="Parasitol. Res.">
        <title>Viruses in close associations with free-living amoebae.</title>
        <authorList>
            <person name="Scheid P."/>
        </authorList>
    </citation>
    <scope>NUCLEOTIDE SEQUENCE [LARGE SCALE GENOMIC DNA]</scope>
    <source>
        <strain evidence="1">KlaHel</strain>
    </source>
</reference>
<dbReference type="Proteomes" id="UP000202511">
    <property type="component" value="Segment"/>
</dbReference>
<dbReference type="KEGG" id="vg:23462281"/>
<proteinExistence type="predicted"/>
<dbReference type="RefSeq" id="YP_009119599.1">
    <property type="nucleotide sequence ID" value="NC_026440.1"/>
</dbReference>
<protein>
    <submittedName>
        <fullName evidence="1">Uncharacterized protein</fullName>
    </submittedName>
</protein>
<dbReference type="GeneID" id="23462281"/>
<evidence type="ECO:0000313" key="1">
    <source>
        <dbReference type="EMBL" id="AJF97364.1"/>
    </source>
</evidence>
<evidence type="ECO:0000313" key="2">
    <source>
        <dbReference type="Proteomes" id="UP000202511"/>
    </source>
</evidence>
<organism evidence="1 2">
    <name type="scientific">Pandoravirus inopinatum</name>
    <dbReference type="NCBI Taxonomy" id="1605721"/>
    <lineage>
        <taxon>Viruses</taxon>
        <taxon>Pandoravirus</taxon>
    </lineage>
</organism>